<dbReference type="Proteomes" id="UP000093336">
    <property type="component" value="Unassembled WGS sequence"/>
</dbReference>
<evidence type="ECO:0000313" key="1">
    <source>
        <dbReference type="EMBL" id="OCH97127.1"/>
    </source>
</evidence>
<organism evidence="1 2">
    <name type="scientific">Legionella jamestowniensis</name>
    <dbReference type="NCBI Taxonomy" id="455"/>
    <lineage>
        <taxon>Bacteria</taxon>
        <taxon>Pseudomonadati</taxon>
        <taxon>Pseudomonadota</taxon>
        <taxon>Gammaproteobacteria</taxon>
        <taxon>Legionellales</taxon>
        <taxon>Legionellaceae</taxon>
        <taxon>Legionella</taxon>
    </lineage>
</organism>
<proteinExistence type="predicted"/>
<reference evidence="1 2" key="1">
    <citation type="submission" date="2016-05" db="EMBL/GenBank/DDBJ databases">
        <authorList>
            <person name="Prochazka B."/>
            <person name="Indra A."/>
            <person name="Hasenberger P."/>
            <person name="Blaschitz M."/>
            <person name="Wagner L."/>
            <person name="Wewalka G."/>
            <person name="Sorschag S."/>
            <person name="Schmid D."/>
            <person name="Ruppitsch W."/>
        </authorList>
    </citation>
    <scope>NUCLEOTIDE SEQUENCE [LARGE SCALE GENOMIC DNA]</scope>
    <source>
        <strain evidence="1 2">974010_12</strain>
    </source>
</reference>
<comment type="caution">
    <text evidence="1">The sequence shown here is derived from an EMBL/GenBank/DDBJ whole genome shotgun (WGS) entry which is preliminary data.</text>
</comment>
<dbReference type="EMBL" id="LYOZ01000052">
    <property type="protein sequence ID" value="OCH97127.1"/>
    <property type="molecule type" value="Genomic_DNA"/>
</dbReference>
<evidence type="ECO:0000313" key="2">
    <source>
        <dbReference type="Proteomes" id="UP000093336"/>
    </source>
</evidence>
<protein>
    <submittedName>
        <fullName evidence="1">Uncharacterized protein</fullName>
    </submittedName>
</protein>
<dbReference type="RefSeq" id="WP_065621302.1">
    <property type="nucleotide sequence ID" value="NZ_LYOZ01000052.1"/>
</dbReference>
<gene>
    <name evidence="1" type="ORF">A8135_05730</name>
</gene>
<sequence length="119" mass="13126">MDLETYIEETLVAICNGIRKAKEKINDLNSLIAPGRIEGKKVYQTRLINFEVIVTVNENKQIQVDTDLSGKASMGIAKGELKVAGDFGKTTGEAHHNRISFSIPYLPEGIYENSKGNSK</sequence>
<name>A0ABX2XR89_9GAMM</name>
<keyword evidence="2" id="KW-1185">Reference proteome</keyword>
<accession>A0ABX2XR89</accession>